<dbReference type="Proteomes" id="UP000061665">
    <property type="component" value="Unassembled WGS sequence"/>
</dbReference>
<reference evidence="2 3" key="1">
    <citation type="submission" date="2015-11" db="EMBL/GenBank/DDBJ databases">
        <title>Expanding the genomic diversity of Burkholderia species for the development of highly accurate diagnostics.</title>
        <authorList>
            <person name="Sahl J."/>
            <person name="Keim P."/>
            <person name="Wagner D."/>
        </authorList>
    </citation>
    <scope>NUCLEOTIDE SEQUENCE [LARGE SCALE GENOMIC DNA]</scope>
    <source>
        <strain evidence="2 3">MSMB2058</strain>
    </source>
</reference>
<dbReference type="AlphaFoldDB" id="A0AB73G522"/>
<protein>
    <submittedName>
        <fullName evidence="2">Uncharacterized protein</fullName>
    </submittedName>
</protein>
<proteinExistence type="predicted"/>
<evidence type="ECO:0000313" key="2">
    <source>
        <dbReference type="EMBL" id="KVM36727.1"/>
    </source>
</evidence>
<organism evidence="2 3">
    <name type="scientific">Burkholderia ubonensis</name>
    <dbReference type="NCBI Taxonomy" id="101571"/>
    <lineage>
        <taxon>Bacteria</taxon>
        <taxon>Pseudomonadati</taxon>
        <taxon>Pseudomonadota</taxon>
        <taxon>Betaproteobacteria</taxon>
        <taxon>Burkholderiales</taxon>
        <taxon>Burkholderiaceae</taxon>
        <taxon>Burkholderia</taxon>
        <taxon>Burkholderia cepacia complex</taxon>
    </lineage>
</organism>
<evidence type="ECO:0000256" key="1">
    <source>
        <dbReference type="SAM" id="Phobius"/>
    </source>
</evidence>
<comment type="caution">
    <text evidence="2">The sequence shown here is derived from an EMBL/GenBank/DDBJ whole genome shotgun (WGS) entry which is preliminary data.</text>
</comment>
<feature type="transmembrane region" description="Helical" evidence="1">
    <location>
        <begin position="6"/>
        <end position="28"/>
    </location>
</feature>
<keyword evidence="1" id="KW-1133">Transmembrane helix</keyword>
<keyword evidence="1" id="KW-0472">Membrane</keyword>
<dbReference type="EMBL" id="LOZE01000029">
    <property type="protein sequence ID" value="KVM36727.1"/>
    <property type="molecule type" value="Genomic_DNA"/>
</dbReference>
<dbReference type="RefSeq" id="WP_059724559.1">
    <property type="nucleotide sequence ID" value="NZ_LOYI01000054.1"/>
</dbReference>
<sequence length="221" mass="24869">MDTGNVSAIISAAAGISGVLLGNSFVAVKEWLINRSKRRKDTAYLAIIVVSHLDRFANGCLHVALDDGTEYGRPAGRNEEEYAPTTTPPEFQPLDIDVEWKVLPQDLMYAILRLPDEKEKVQNTLASIAEYDDDYPDHTEYFWTRRRAYADLGLQASGLATRLRRHGAMPLEQPRPGEWSRDEELGGVVKEINEKRDSHRRRLAEKAIKHAADTRTGTEPV</sequence>
<evidence type="ECO:0000313" key="3">
    <source>
        <dbReference type="Proteomes" id="UP000061665"/>
    </source>
</evidence>
<accession>A0AB73G522</accession>
<keyword evidence="1" id="KW-0812">Transmembrane</keyword>
<name>A0AB73G522_9BURK</name>
<gene>
    <name evidence="2" type="ORF">WJ53_30080</name>
</gene>